<dbReference type="Pfam" id="PF09961">
    <property type="entry name" value="DUF2195"/>
    <property type="match status" value="1"/>
</dbReference>
<dbReference type="EMBL" id="VVIW01000013">
    <property type="protein sequence ID" value="NHZ42532.1"/>
    <property type="molecule type" value="Genomic_DNA"/>
</dbReference>
<protein>
    <submittedName>
        <fullName evidence="2">DUF2195 family protein</fullName>
    </submittedName>
</protein>
<evidence type="ECO:0000256" key="1">
    <source>
        <dbReference type="SAM" id="SignalP"/>
    </source>
</evidence>
<feature type="signal peptide" evidence="1">
    <location>
        <begin position="1"/>
        <end position="26"/>
    </location>
</feature>
<gene>
    <name evidence="2" type="ORF">F1609_20500</name>
</gene>
<keyword evidence="1" id="KW-0732">Signal</keyword>
<keyword evidence="3" id="KW-1185">Reference proteome</keyword>
<dbReference type="InterPro" id="IPR018696">
    <property type="entry name" value="DUF2195"/>
</dbReference>
<sequence length="129" mass="13193">MGEPLNKLRIILAALSGVAAVSSAHAGEVTFQNDLRACAAITAVKISTQSNLVLANTDIKLSKTIADCRCLSALASYTSSVEVGGVRQILQSGLIGLDIGGARTFVLASDPALVANRKVQVTLSCAGPL</sequence>
<organism evidence="2 3">
    <name type="scientific">Massilia aquatica</name>
    <dbReference type="NCBI Taxonomy" id="2609000"/>
    <lineage>
        <taxon>Bacteria</taxon>
        <taxon>Pseudomonadati</taxon>
        <taxon>Pseudomonadota</taxon>
        <taxon>Betaproteobacteria</taxon>
        <taxon>Burkholderiales</taxon>
        <taxon>Oxalobacteraceae</taxon>
        <taxon>Telluria group</taxon>
        <taxon>Massilia</taxon>
    </lineage>
</organism>
<proteinExistence type="predicted"/>
<reference evidence="2 3" key="1">
    <citation type="submission" date="2019-09" db="EMBL/GenBank/DDBJ databases">
        <title>Taxonomy of Antarctic Massilia spp.: description of Massilia rubra sp. nov., Massilia aquatica sp. nov., Massilia mucilaginosa sp. nov., Massilia frigida sp. nov. isolated from streams, lakes and regoliths.</title>
        <authorList>
            <person name="Holochova P."/>
            <person name="Sedlacek I."/>
            <person name="Kralova S."/>
            <person name="Maslanova I."/>
            <person name="Busse H.-J."/>
            <person name="Stankova E."/>
            <person name="Vrbovska V."/>
            <person name="Kovarovic V."/>
            <person name="Bartak M."/>
            <person name="Svec P."/>
            <person name="Pantucek R."/>
        </authorList>
    </citation>
    <scope>NUCLEOTIDE SEQUENCE [LARGE SCALE GENOMIC DNA]</scope>
    <source>
        <strain evidence="2 3">CCM 8693</strain>
    </source>
</reference>
<feature type="chain" id="PRO_5047543824" evidence="1">
    <location>
        <begin position="27"/>
        <end position="129"/>
    </location>
</feature>
<dbReference type="Proteomes" id="UP000819052">
    <property type="component" value="Unassembled WGS sequence"/>
</dbReference>
<name>A0ABX0MD07_9BURK</name>
<accession>A0ABX0MD07</accession>
<comment type="caution">
    <text evidence="2">The sequence shown here is derived from an EMBL/GenBank/DDBJ whole genome shotgun (WGS) entry which is preliminary data.</text>
</comment>
<evidence type="ECO:0000313" key="2">
    <source>
        <dbReference type="EMBL" id="NHZ42532.1"/>
    </source>
</evidence>
<evidence type="ECO:0000313" key="3">
    <source>
        <dbReference type="Proteomes" id="UP000819052"/>
    </source>
</evidence>